<organism evidence="4 5">
    <name type="scientific">Alicyclobacillus acidoterrestris (strain ATCC 49025 / DSM 3922 / CIP 106132 / NCIMB 13137 / GD3B)</name>
    <dbReference type="NCBI Taxonomy" id="1356854"/>
    <lineage>
        <taxon>Bacteria</taxon>
        <taxon>Bacillati</taxon>
        <taxon>Bacillota</taxon>
        <taxon>Bacilli</taxon>
        <taxon>Bacillales</taxon>
        <taxon>Alicyclobacillaceae</taxon>
        <taxon>Alicyclobacillus</taxon>
    </lineage>
</organism>
<dbReference type="InterPro" id="IPR036388">
    <property type="entry name" value="WH-like_DNA-bd_sf"/>
</dbReference>
<reference evidence="5" key="1">
    <citation type="journal article" date="2022" name="G3 (Bethesda)">
        <title>Unveiling the complete genome sequence of Alicyclobacillus acidoterrestris DSM 3922T, a taint-producing strain.</title>
        <authorList>
            <person name="Leonardo I.C."/>
            <person name="Barreto Crespo M.T."/>
            <person name="Gaspar F.B."/>
        </authorList>
    </citation>
    <scope>NUCLEOTIDE SEQUENCE [LARGE SCALE GENOMIC DNA]</scope>
    <source>
        <strain evidence="5">DSM 3922</strain>
    </source>
</reference>
<dbReference type="Gene3D" id="1.10.10.10">
    <property type="entry name" value="Winged helix-like DNA-binding domain superfamily/Winged helix DNA-binding domain"/>
    <property type="match status" value="1"/>
</dbReference>
<evidence type="ECO:0000256" key="3">
    <source>
        <dbReference type="ARBA" id="ARBA00023163"/>
    </source>
</evidence>
<dbReference type="RefSeq" id="WP_021295651.1">
    <property type="nucleotide sequence ID" value="NZ_AURB01000101.1"/>
</dbReference>
<dbReference type="PROSITE" id="PS51118">
    <property type="entry name" value="HTH_HXLR"/>
    <property type="match status" value="1"/>
</dbReference>
<dbReference type="GO" id="GO:0003677">
    <property type="term" value="F:DNA binding"/>
    <property type="evidence" value="ECO:0007669"/>
    <property type="project" value="UniProtKB-KW"/>
</dbReference>
<dbReference type="Proteomes" id="UP000829401">
    <property type="component" value="Chromosome"/>
</dbReference>
<evidence type="ECO:0000256" key="2">
    <source>
        <dbReference type="ARBA" id="ARBA00023125"/>
    </source>
</evidence>
<proteinExistence type="predicted"/>
<keyword evidence="2" id="KW-0238">DNA-binding</keyword>
<accession>A0A9E7CYF4</accession>
<accession>T0C8V6</accession>
<dbReference type="CDD" id="cd00090">
    <property type="entry name" value="HTH_ARSR"/>
    <property type="match status" value="1"/>
</dbReference>
<name>T0C8V6_ALIAG</name>
<keyword evidence="5" id="KW-1185">Reference proteome</keyword>
<evidence type="ECO:0000313" key="5">
    <source>
        <dbReference type="Proteomes" id="UP000829401"/>
    </source>
</evidence>
<dbReference type="PANTHER" id="PTHR33204:SF37">
    <property type="entry name" value="HTH-TYPE TRANSCRIPTIONAL REGULATOR YODB"/>
    <property type="match status" value="1"/>
</dbReference>
<gene>
    <name evidence="4" type="ORF">K1I37_12180</name>
</gene>
<keyword evidence="1" id="KW-0805">Transcription regulation</keyword>
<dbReference type="AlphaFoldDB" id="T0C8V6"/>
<dbReference type="InterPro" id="IPR036390">
    <property type="entry name" value="WH_DNA-bd_sf"/>
</dbReference>
<dbReference type="eggNOG" id="COG1733">
    <property type="taxonomic scope" value="Bacteria"/>
</dbReference>
<dbReference type="SUPFAM" id="SSF46785">
    <property type="entry name" value="Winged helix' DNA-binding domain"/>
    <property type="match status" value="1"/>
</dbReference>
<keyword evidence="3" id="KW-0804">Transcription</keyword>
<protein>
    <submittedName>
        <fullName evidence="4">Helix-turn-helix transcriptional regulator</fullName>
    </submittedName>
</protein>
<sequence>MQLQTMCPKFEEAFSLLGRRWTGLIIRALMDGAKRFSEIQEIIPGMSARMLTERLKELEEKCIVLRTVYPETPVRIEYKLTDKGEDLTPALAAIQSWADKWCEGANKE</sequence>
<evidence type="ECO:0000313" key="4">
    <source>
        <dbReference type="EMBL" id="UNO47467.1"/>
    </source>
</evidence>
<dbReference type="KEGG" id="aaco:K1I37_12180"/>
<dbReference type="InterPro" id="IPR002577">
    <property type="entry name" value="HTH_HxlR"/>
</dbReference>
<dbReference type="EMBL" id="CP080467">
    <property type="protein sequence ID" value="UNO47467.1"/>
    <property type="molecule type" value="Genomic_DNA"/>
</dbReference>
<dbReference type="PANTHER" id="PTHR33204">
    <property type="entry name" value="TRANSCRIPTIONAL REGULATOR, MARR FAMILY"/>
    <property type="match status" value="1"/>
</dbReference>
<dbReference type="OrthoDB" id="9800966at2"/>
<dbReference type="InterPro" id="IPR011991">
    <property type="entry name" value="ArsR-like_HTH"/>
</dbReference>
<dbReference type="Pfam" id="PF01638">
    <property type="entry name" value="HxlR"/>
    <property type="match status" value="1"/>
</dbReference>
<evidence type="ECO:0000256" key="1">
    <source>
        <dbReference type="ARBA" id="ARBA00023015"/>
    </source>
</evidence>